<dbReference type="Pfam" id="PF00856">
    <property type="entry name" value="SET"/>
    <property type="match status" value="1"/>
</dbReference>
<evidence type="ECO:0000259" key="4">
    <source>
        <dbReference type="PROSITE" id="PS50868"/>
    </source>
</evidence>
<dbReference type="Pfam" id="PF00583">
    <property type="entry name" value="Acetyltransf_1"/>
    <property type="match status" value="1"/>
</dbReference>
<keyword evidence="7" id="KW-1185">Reference proteome</keyword>
<dbReference type="InterPro" id="IPR001214">
    <property type="entry name" value="SET_dom"/>
</dbReference>
<evidence type="ECO:0008006" key="8">
    <source>
        <dbReference type="Google" id="ProtNLM"/>
    </source>
</evidence>
<dbReference type="Gene3D" id="3.40.630.30">
    <property type="match status" value="1"/>
</dbReference>
<dbReference type="EMBL" id="BAAANC010000002">
    <property type="protein sequence ID" value="GAA1536809.1"/>
    <property type="molecule type" value="Genomic_DNA"/>
</dbReference>
<keyword evidence="1" id="KW-0808">Transferase</keyword>
<feature type="domain" description="N-acetyltransferase" evidence="5">
    <location>
        <begin position="1"/>
        <end position="166"/>
    </location>
</feature>
<gene>
    <name evidence="6" type="ORF">GCM10009741_44240</name>
</gene>
<reference evidence="6 7" key="1">
    <citation type="journal article" date="2019" name="Int. J. Syst. Evol. Microbiol.">
        <title>The Global Catalogue of Microorganisms (GCM) 10K type strain sequencing project: providing services to taxonomists for standard genome sequencing and annotation.</title>
        <authorList>
            <consortium name="The Broad Institute Genomics Platform"/>
            <consortium name="The Broad Institute Genome Sequencing Center for Infectious Disease"/>
            <person name="Wu L."/>
            <person name="Ma J."/>
        </authorList>
    </citation>
    <scope>NUCLEOTIDE SEQUENCE [LARGE SCALE GENOMIC DNA]</scope>
    <source>
        <strain evidence="6 7">JCM 14303</strain>
    </source>
</reference>
<dbReference type="PANTHER" id="PTHR12350">
    <property type="entry name" value="HISTONE-LYSINE N-METHYLTRANSFERASE-RELATED"/>
    <property type="match status" value="1"/>
</dbReference>
<dbReference type="InterPro" id="IPR003616">
    <property type="entry name" value="Post-SET_dom"/>
</dbReference>
<feature type="domain" description="Post-SET" evidence="4">
    <location>
        <begin position="283"/>
        <end position="299"/>
    </location>
</feature>
<dbReference type="Proteomes" id="UP001500363">
    <property type="component" value="Unassembled WGS sequence"/>
</dbReference>
<dbReference type="PROSITE" id="PS50868">
    <property type="entry name" value="POST_SET"/>
    <property type="match status" value="1"/>
</dbReference>
<evidence type="ECO:0000256" key="1">
    <source>
        <dbReference type="ARBA" id="ARBA00022679"/>
    </source>
</evidence>
<keyword evidence="2" id="KW-0949">S-adenosyl-L-methionine</keyword>
<comment type="caution">
    <text evidence="6">The sequence shown here is derived from an EMBL/GenBank/DDBJ whole genome shotgun (WGS) entry which is preliminary data.</text>
</comment>
<dbReference type="InterPro" id="IPR016181">
    <property type="entry name" value="Acyl_CoA_acyltransferase"/>
</dbReference>
<protein>
    <recommendedName>
        <fullName evidence="8">Acetyltransferase (GNAT) family protein</fullName>
    </recommendedName>
</protein>
<dbReference type="InterPro" id="IPR000182">
    <property type="entry name" value="GNAT_dom"/>
</dbReference>
<dbReference type="SUPFAM" id="SSF55729">
    <property type="entry name" value="Acyl-CoA N-acyltransferases (Nat)"/>
    <property type="match status" value="1"/>
</dbReference>
<dbReference type="SMART" id="SM00317">
    <property type="entry name" value="SET"/>
    <property type="match status" value="1"/>
</dbReference>
<dbReference type="SUPFAM" id="SSF82199">
    <property type="entry name" value="SET domain"/>
    <property type="match status" value="1"/>
</dbReference>
<evidence type="ECO:0000259" key="3">
    <source>
        <dbReference type="PROSITE" id="PS50280"/>
    </source>
</evidence>
<dbReference type="InterPro" id="IPR046341">
    <property type="entry name" value="SET_dom_sf"/>
</dbReference>
<evidence type="ECO:0000256" key="2">
    <source>
        <dbReference type="ARBA" id="ARBA00022691"/>
    </source>
</evidence>
<accession>A0ABN2B9X3</accession>
<dbReference type="PROSITE" id="PS50280">
    <property type="entry name" value="SET"/>
    <property type="match status" value="1"/>
</dbReference>
<dbReference type="CDD" id="cd04301">
    <property type="entry name" value="NAT_SF"/>
    <property type="match status" value="1"/>
</dbReference>
<dbReference type="PANTHER" id="PTHR12350:SF19">
    <property type="entry name" value="SET DOMAIN-CONTAINING PROTEIN"/>
    <property type="match status" value="1"/>
</dbReference>
<organism evidence="6 7">
    <name type="scientific">Kribbella lupini</name>
    <dbReference type="NCBI Taxonomy" id="291602"/>
    <lineage>
        <taxon>Bacteria</taxon>
        <taxon>Bacillati</taxon>
        <taxon>Actinomycetota</taxon>
        <taxon>Actinomycetes</taxon>
        <taxon>Propionibacteriales</taxon>
        <taxon>Kribbellaceae</taxon>
        <taxon>Kribbella</taxon>
    </lineage>
</organism>
<dbReference type="PROSITE" id="PS51186">
    <property type="entry name" value="GNAT"/>
    <property type="match status" value="1"/>
</dbReference>
<feature type="domain" description="SET" evidence="3">
    <location>
        <begin position="170"/>
        <end position="275"/>
    </location>
</feature>
<evidence type="ECO:0000313" key="6">
    <source>
        <dbReference type="EMBL" id="GAA1536809.1"/>
    </source>
</evidence>
<dbReference type="InterPro" id="IPR053201">
    <property type="entry name" value="Flavunoidine_N-MTase"/>
</dbReference>
<name>A0ABN2B9X3_9ACTN</name>
<evidence type="ECO:0000259" key="5">
    <source>
        <dbReference type="PROSITE" id="PS51186"/>
    </source>
</evidence>
<evidence type="ECO:0000313" key="7">
    <source>
        <dbReference type="Proteomes" id="UP001500363"/>
    </source>
</evidence>
<dbReference type="Gene3D" id="2.170.270.10">
    <property type="entry name" value="SET domain"/>
    <property type="match status" value="1"/>
</dbReference>
<sequence length="326" mass="35698">MEIRPIDPADVDAVQSLIESDPGYTERITGYPPGPADAQSLLMMRPEGLAEDAKVVLGAFEGGELVAVVDLLRGYPDPSYAFIGLLQVRGDRHGRGIGGTTYGLVERYVADEWPEVRRLRLAVVDTNAEVAAPFWVRQGFEATGEVKPYRYDKLTSSTRLYEKALCWGHPHLAVRDSGIAGQGLFATAPIAAGEVVSVLAGRKVSTAELTELLEHPPVDTITLAEDLHLVLPNDPRPVIAYGNHSCDPNTWWTDAVTLTARRDLAPGDELTSDYGTSTGVPDWQMNCSCGSALCRGIVTGSDWQRPELQERYGHHWIPELLARQKR</sequence>
<proteinExistence type="predicted"/>